<reference evidence="1" key="1">
    <citation type="journal article" date="2015" name="Sci. Rep.">
        <title>Tissue- and time-dependent transcription in Ixodes ricinus salivary glands and midguts when blood feeding on the vertebrate host.</title>
        <authorList>
            <person name="Kotsyfakis M."/>
            <person name="Schwarz A."/>
            <person name="Erhart J."/>
            <person name="Ribeiro J.M."/>
        </authorList>
    </citation>
    <scope>NUCLEOTIDE SEQUENCE</scope>
    <source>
        <tissue evidence="1">Salivary gland and midgut</tissue>
    </source>
</reference>
<name>V5HQD2_IXORI</name>
<sequence>MHSRRGACQLIGKKMRRVVVLGQDTRDSRLHLVAPPLVCRPFHDDCSHLCPQEVVGPQDGKSELDQFSKLFVGGLDYSATDSRTTLCSKKVSSSFCSYELNVDAPKDLVQDGTACTVAFVDAFSARQALTLCVCVRNWVGD</sequence>
<accession>V5HQD2</accession>
<organism evidence="1">
    <name type="scientific">Ixodes ricinus</name>
    <name type="common">Common tick</name>
    <name type="synonym">Acarus ricinus</name>
    <dbReference type="NCBI Taxonomy" id="34613"/>
    <lineage>
        <taxon>Eukaryota</taxon>
        <taxon>Metazoa</taxon>
        <taxon>Ecdysozoa</taxon>
        <taxon>Arthropoda</taxon>
        <taxon>Chelicerata</taxon>
        <taxon>Arachnida</taxon>
        <taxon>Acari</taxon>
        <taxon>Parasitiformes</taxon>
        <taxon>Ixodida</taxon>
        <taxon>Ixodoidea</taxon>
        <taxon>Ixodidae</taxon>
        <taxon>Ixodinae</taxon>
        <taxon>Ixodes</taxon>
    </lineage>
</organism>
<dbReference type="AlphaFoldDB" id="V5HQD2"/>
<protein>
    <submittedName>
        <fullName evidence="1">Uncharacterized protein</fullName>
    </submittedName>
</protein>
<dbReference type="EMBL" id="GANP01008320">
    <property type="protein sequence ID" value="JAB76148.1"/>
    <property type="molecule type" value="mRNA"/>
</dbReference>
<proteinExistence type="evidence at transcript level"/>
<evidence type="ECO:0000313" key="1">
    <source>
        <dbReference type="EMBL" id="JAB76148.1"/>
    </source>
</evidence>